<sequence>MKIKFIVQLFAAFTFVLGCTATSSKIGSAESATFFCGTIKDTPATVARTSRGDVPIIRWVSTYFSGTGYTPASRCVEVSKRFQTYYDNGTLNYITTGTVNRQPVVCVAQSPGSGCSQVLFTLEERDDPNQVLQELFDIRVRAANGPITRGESQASQEPIYIDMNEYLSKTPVEEGITPISENSPENAPVRSATPPNLGQALQQVKSNEEAVGTIEKTWQSDYENYFKTNLSDTSMGSEEIAATLGKLAAQTGKKTALIYAVPTPNTLELVLVMPQKKPIRKSVTTANTETLQNVAKQLTQEITDFTKLNTTSYLAPAQQLYQWIVAPLSAELEANKIDNLIFCMGGGLRSLPLATLHDGQQFLVEKYSIGLIPAFNMTDPVYKDVKNLPILAMGASQFKEQAPLAAVPVELAAIMQDLSGVIWPGSWRGKQFLNQEFTLDNLRSQRASQPFGIVHLATHAEFKSGAPENSYIQFWDNKLTLDKMRQLQWNNPPVELLVLSACRTAVGDKDAEMGFAGLAVNSGVKSALASLWSVSDEGTLALMTEFYQQLRVAPIKAEALRQSQIAMLRGQVVFEGGKLRGPMLGDGMVLPPKLAPSGTRNFKHPFYWAAFTMIGSPW</sequence>
<dbReference type="PANTHER" id="PTHR10098:SF112">
    <property type="entry name" value="SLR0380 PROTEIN"/>
    <property type="match status" value="1"/>
</dbReference>
<keyword evidence="4" id="KW-1185">Reference proteome</keyword>
<evidence type="ECO:0000313" key="3">
    <source>
        <dbReference type="EMBL" id="MBD2183616.1"/>
    </source>
</evidence>
<reference evidence="3" key="2">
    <citation type="submission" date="2020-08" db="EMBL/GenBank/DDBJ databases">
        <authorList>
            <person name="Chen M."/>
            <person name="Teng W."/>
            <person name="Zhao L."/>
            <person name="Hu C."/>
            <person name="Zhou Y."/>
            <person name="Han B."/>
            <person name="Song L."/>
            <person name="Shu W."/>
        </authorList>
    </citation>
    <scope>NUCLEOTIDE SEQUENCE</scope>
    <source>
        <strain evidence="3">FACHB-1375</strain>
    </source>
</reference>
<gene>
    <name evidence="3" type="ORF">H6G03_21565</name>
</gene>
<feature type="signal peptide" evidence="1">
    <location>
        <begin position="1"/>
        <end position="21"/>
    </location>
</feature>
<proteinExistence type="predicted"/>
<feature type="chain" id="PRO_5037412284" evidence="1">
    <location>
        <begin position="22"/>
        <end position="618"/>
    </location>
</feature>
<dbReference type="InterPro" id="IPR024983">
    <property type="entry name" value="CHAT_dom"/>
</dbReference>
<dbReference type="Pfam" id="PF14218">
    <property type="entry name" value="COP23"/>
    <property type="match status" value="1"/>
</dbReference>
<name>A0A926VGT0_9CYAN</name>
<dbReference type="EMBL" id="JACJPW010000060">
    <property type="protein sequence ID" value="MBD2183616.1"/>
    <property type="molecule type" value="Genomic_DNA"/>
</dbReference>
<dbReference type="Pfam" id="PF12770">
    <property type="entry name" value="CHAT"/>
    <property type="match status" value="1"/>
</dbReference>
<accession>A0A926VGT0</accession>
<dbReference type="Proteomes" id="UP000641646">
    <property type="component" value="Unassembled WGS sequence"/>
</dbReference>
<dbReference type="PROSITE" id="PS51257">
    <property type="entry name" value="PROKAR_LIPOPROTEIN"/>
    <property type="match status" value="1"/>
</dbReference>
<organism evidence="3 4">
    <name type="scientific">Aerosakkonema funiforme FACHB-1375</name>
    <dbReference type="NCBI Taxonomy" id="2949571"/>
    <lineage>
        <taxon>Bacteria</taxon>
        <taxon>Bacillati</taxon>
        <taxon>Cyanobacteriota</taxon>
        <taxon>Cyanophyceae</taxon>
        <taxon>Oscillatoriophycideae</taxon>
        <taxon>Aerosakkonematales</taxon>
        <taxon>Aerosakkonemataceae</taxon>
        <taxon>Aerosakkonema</taxon>
    </lineage>
</organism>
<evidence type="ECO:0000259" key="2">
    <source>
        <dbReference type="Pfam" id="PF12770"/>
    </source>
</evidence>
<dbReference type="AlphaFoldDB" id="A0A926VGT0"/>
<dbReference type="RefSeq" id="WP_190468303.1">
    <property type="nucleotide sequence ID" value="NZ_JACJPW010000060.1"/>
</dbReference>
<feature type="domain" description="CHAT" evidence="2">
    <location>
        <begin position="315"/>
        <end position="616"/>
    </location>
</feature>
<dbReference type="PANTHER" id="PTHR10098">
    <property type="entry name" value="RAPSYN-RELATED"/>
    <property type="match status" value="1"/>
</dbReference>
<evidence type="ECO:0000256" key="1">
    <source>
        <dbReference type="SAM" id="SignalP"/>
    </source>
</evidence>
<evidence type="ECO:0000313" key="4">
    <source>
        <dbReference type="Proteomes" id="UP000641646"/>
    </source>
</evidence>
<reference evidence="3" key="1">
    <citation type="journal article" date="2015" name="ISME J.">
        <title>Draft Genome Sequence of Streptomyces incarnatus NRRL8089, which Produces the Nucleoside Antibiotic Sinefungin.</title>
        <authorList>
            <person name="Oshima K."/>
            <person name="Hattori M."/>
            <person name="Shimizu H."/>
            <person name="Fukuda K."/>
            <person name="Nemoto M."/>
            <person name="Inagaki K."/>
            <person name="Tamura T."/>
        </authorList>
    </citation>
    <scope>NUCLEOTIDE SEQUENCE</scope>
    <source>
        <strain evidence="3">FACHB-1375</strain>
    </source>
</reference>
<comment type="caution">
    <text evidence="3">The sequence shown here is derived from an EMBL/GenBank/DDBJ whole genome shotgun (WGS) entry which is preliminary data.</text>
</comment>
<dbReference type="InterPro" id="IPR025478">
    <property type="entry name" value="COP23"/>
</dbReference>
<protein>
    <submittedName>
        <fullName evidence="3">CHAT domain-containing protein</fullName>
    </submittedName>
</protein>
<keyword evidence="1" id="KW-0732">Signal</keyword>